<sequence>MLFLFTDKVAFLPFSNCPSCGFQESDAKRG</sequence>
<accession>A0A0A9C3T7</accession>
<reference evidence="1" key="2">
    <citation type="journal article" date="2015" name="Data Brief">
        <title>Shoot transcriptome of the giant reed, Arundo donax.</title>
        <authorList>
            <person name="Barrero R.A."/>
            <person name="Guerrero F.D."/>
            <person name="Moolhuijzen P."/>
            <person name="Goolsby J.A."/>
            <person name="Tidwell J."/>
            <person name="Bellgard S.E."/>
            <person name="Bellgard M.I."/>
        </authorList>
    </citation>
    <scope>NUCLEOTIDE SEQUENCE</scope>
    <source>
        <tissue evidence="1">Shoot tissue taken approximately 20 cm above the soil surface</tissue>
    </source>
</reference>
<organism evidence="1">
    <name type="scientific">Arundo donax</name>
    <name type="common">Giant reed</name>
    <name type="synonym">Donax arundinaceus</name>
    <dbReference type="NCBI Taxonomy" id="35708"/>
    <lineage>
        <taxon>Eukaryota</taxon>
        <taxon>Viridiplantae</taxon>
        <taxon>Streptophyta</taxon>
        <taxon>Embryophyta</taxon>
        <taxon>Tracheophyta</taxon>
        <taxon>Spermatophyta</taxon>
        <taxon>Magnoliopsida</taxon>
        <taxon>Liliopsida</taxon>
        <taxon>Poales</taxon>
        <taxon>Poaceae</taxon>
        <taxon>PACMAD clade</taxon>
        <taxon>Arundinoideae</taxon>
        <taxon>Arundineae</taxon>
        <taxon>Arundo</taxon>
    </lineage>
</organism>
<protein>
    <submittedName>
        <fullName evidence="1">Uncharacterized protein</fullName>
    </submittedName>
</protein>
<proteinExistence type="predicted"/>
<reference evidence="1" key="1">
    <citation type="submission" date="2014-09" db="EMBL/GenBank/DDBJ databases">
        <authorList>
            <person name="Magalhaes I.L.F."/>
            <person name="Oliveira U."/>
            <person name="Santos F.R."/>
            <person name="Vidigal T.H.D.A."/>
            <person name="Brescovit A.D."/>
            <person name="Santos A.J."/>
        </authorList>
    </citation>
    <scope>NUCLEOTIDE SEQUENCE</scope>
    <source>
        <tissue evidence="1">Shoot tissue taken approximately 20 cm above the soil surface</tissue>
    </source>
</reference>
<name>A0A0A9C3T7_ARUDO</name>
<dbReference type="AlphaFoldDB" id="A0A0A9C3T7"/>
<dbReference type="EMBL" id="GBRH01229845">
    <property type="protein sequence ID" value="JAD68050.1"/>
    <property type="molecule type" value="Transcribed_RNA"/>
</dbReference>
<evidence type="ECO:0000313" key="1">
    <source>
        <dbReference type="EMBL" id="JAD68050.1"/>
    </source>
</evidence>